<accession>A0A848LNW6</accession>
<dbReference type="RefSeq" id="WP_169348544.1">
    <property type="nucleotide sequence ID" value="NZ_JABBJJ010000177.1"/>
</dbReference>
<sequence length="73" mass="7867">MPVERTVGSTSLVDVLDRVLDRGLRWDPSARAVPDRASATSASATRIVVTFMEVRTDDSPARALPPRPHSPGV</sequence>
<comment type="caution">
    <text evidence="1">The sequence shown here is derived from an EMBL/GenBank/DDBJ whole genome shotgun (WGS) entry which is preliminary data.</text>
</comment>
<dbReference type="Proteomes" id="UP000518300">
    <property type="component" value="Unassembled WGS sequence"/>
</dbReference>
<dbReference type="EMBL" id="JABBJJ010000177">
    <property type="protein sequence ID" value="NMO19293.1"/>
    <property type="molecule type" value="Genomic_DNA"/>
</dbReference>
<evidence type="ECO:0000313" key="1">
    <source>
        <dbReference type="EMBL" id="NMO19293.1"/>
    </source>
</evidence>
<proteinExistence type="predicted"/>
<keyword evidence="2" id="KW-1185">Reference proteome</keyword>
<organism evidence="1 2">
    <name type="scientific">Pyxidicoccus fallax</name>
    <dbReference type="NCBI Taxonomy" id="394095"/>
    <lineage>
        <taxon>Bacteria</taxon>
        <taxon>Pseudomonadati</taxon>
        <taxon>Myxococcota</taxon>
        <taxon>Myxococcia</taxon>
        <taxon>Myxococcales</taxon>
        <taxon>Cystobacterineae</taxon>
        <taxon>Myxococcaceae</taxon>
        <taxon>Pyxidicoccus</taxon>
    </lineage>
</organism>
<dbReference type="AlphaFoldDB" id="A0A848LNW6"/>
<name>A0A848LNW6_9BACT</name>
<reference evidence="1 2" key="1">
    <citation type="submission" date="2020-04" db="EMBL/GenBank/DDBJ databases">
        <title>Draft genome of Pyxidicoccus fallax type strain.</title>
        <authorList>
            <person name="Whitworth D.E."/>
        </authorList>
    </citation>
    <scope>NUCLEOTIDE SEQUENCE [LARGE SCALE GENOMIC DNA]</scope>
    <source>
        <strain evidence="1 2">DSM 14698</strain>
    </source>
</reference>
<gene>
    <name evidence="1" type="ORF">HG543_31145</name>
</gene>
<evidence type="ECO:0000313" key="2">
    <source>
        <dbReference type="Proteomes" id="UP000518300"/>
    </source>
</evidence>
<protein>
    <submittedName>
        <fullName evidence="1">Uncharacterized protein</fullName>
    </submittedName>
</protein>